<accession>A0AA38X190</accession>
<dbReference type="PANTHER" id="PTHR13132:SF29">
    <property type="entry name" value="ALPHA-(1,6)-FUCOSYLTRANSFERASE"/>
    <property type="match status" value="1"/>
</dbReference>
<dbReference type="GO" id="GO:0006487">
    <property type="term" value="P:protein N-linked glycosylation"/>
    <property type="evidence" value="ECO:0007669"/>
    <property type="project" value="TreeGrafter"/>
</dbReference>
<name>A0AA38X190_9EURO</name>
<keyword evidence="2" id="KW-1133">Transmembrane helix</keyword>
<feature type="region of interest" description="Disordered" evidence="1">
    <location>
        <begin position="1"/>
        <end position="37"/>
    </location>
</feature>
<feature type="region of interest" description="Disordered" evidence="1">
    <location>
        <begin position="499"/>
        <end position="529"/>
    </location>
</feature>
<keyword evidence="2" id="KW-0812">Transmembrane</keyword>
<sequence>MRARSPRPGHVEEEQRKKMLLSSRSNPPKPLRFSSGKSDRYISIKHLLPSTPIPSPSLPSILPRHGKKPPKLNSRKIVRSILWLSFLIGVYYLISFGKRTSHQFADLTFSTSWGKTYEIVEASELPDHPTPLAVTDDKGKHHWTISIPRGFDFPLQPTVYADICSQAEEVARHVAGSQHKPESHGYYHEDSTFIDVDDAEAQHLLPPESHSHITTDDTHLPLCEKSLTYILDAADAGLGSALLGTWLSYALALRENRAFFIDDSHFPYGNFSTFFTSKPVPTCRLPPPSHRVPCPHQAKHLIISAATTPYIFGEKFHQQFSRREIFDMAREGYEALFHLRPEDNTYIANRAAKLRKGTPPTDNDDPEAVVENGLVGMHIRRGDRHPFSHAYSQNYIPPSTFLSVAHGLVGKSPHWTFLVTSDDADLYYAHPDLPNTIRAQEKISLASRKSLISMGHHSGDNGKGALGWEGGFFKDVFWGLGLSEEEKWAERKVGSPMPHKLKDRFGEKDTQGREKRVHHHEKHSHAKSVGKGLERDRDVLLVERDYRSDPTREALQLRELLGRAYLLDLAMLAQSDKVVCAVSANACRILAVMLGWERAFEKKDWNNVDGSYEWRVMDY</sequence>
<evidence type="ECO:0000313" key="3">
    <source>
        <dbReference type="EMBL" id="KAJ9604929.1"/>
    </source>
</evidence>
<evidence type="ECO:0000313" key="4">
    <source>
        <dbReference type="Proteomes" id="UP001172673"/>
    </source>
</evidence>
<gene>
    <name evidence="3" type="ORF">H2200_010318</name>
</gene>
<proteinExistence type="predicted"/>
<dbReference type="Proteomes" id="UP001172673">
    <property type="component" value="Unassembled WGS sequence"/>
</dbReference>
<feature type="compositionally biased region" description="Basic and acidic residues" evidence="1">
    <location>
        <begin position="503"/>
        <end position="514"/>
    </location>
</feature>
<keyword evidence="2" id="KW-0472">Membrane</keyword>
<protein>
    <submittedName>
        <fullName evidence="3">Uncharacterized protein</fullName>
    </submittedName>
</protein>
<dbReference type="PANTHER" id="PTHR13132">
    <property type="entry name" value="ALPHA- 1,6 -FUCOSYLTRANSFERASE"/>
    <property type="match status" value="1"/>
</dbReference>
<keyword evidence="4" id="KW-1185">Reference proteome</keyword>
<dbReference type="AlphaFoldDB" id="A0AA38X190"/>
<comment type="caution">
    <text evidence="3">The sequence shown here is derived from an EMBL/GenBank/DDBJ whole genome shotgun (WGS) entry which is preliminary data.</text>
</comment>
<feature type="compositionally biased region" description="Basic residues" evidence="1">
    <location>
        <begin position="515"/>
        <end position="528"/>
    </location>
</feature>
<dbReference type="EMBL" id="JAPDRK010000017">
    <property type="protein sequence ID" value="KAJ9604929.1"/>
    <property type="molecule type" value="Genomic_DNA"/>
</dbReference>
<feature type="transmembrane region" description="Helical" evidence="2">
    <location>
        <begin position="77"/>
        <end position="94"/>
    </location>
</feature>
<evidence type="ECO:0000256" key="2">
    <source>
        <dbReference type="SAM" id="Phobius"/>
    </source>
</evidence>
<reference evidence="3" key="1">
    <citation type="submission" date="2022-10" db="EMBL/GenBank/DDBJ databases">
        <title>Culturing micro-colonial fungi from biological soil crusts in the Mojave desert and describing Neophaeococcomyces mojavensis, and introducing the new genera and species Taxawa tesnikishii.</title>
        <authorList>
            <person name="Kurbessoian T."/>
            <person name="Stajich J.E."/>
        </authorList>
    </citation>
    <scope>NUCLEOTIDE SEQUENCE</scope>
    <source>
        <strain evidence="3">TK_41</strain>
    </source>
</reference>
<evidence type="ECO:0000256" key="1">
    <source>
        <dbReference type="SAM" id="MobiDB-lite"/>
    </source>
</evidence>
<organism evidence="3 4">
    <name type="scientific">Cladophialophora chaetospira</name>
    <dbReference type="NCBI Taxonomy" id="386627"/>
    <lineage>
        <taxon>Eukaryota</taxon>
        <taxon>Fungi</taxon>
        <taxon>Dikarya</taxon>
        <taxon>Ascomycota</taxon>
        <taxon>Pezizomycotina</taxon>
        <taxon>Eurotiomycetes</taxon>
        <taxon>Chaetothyriomycetidae</taxon>
        <taxon>Chaetothyriales</taxon>
        <taxon>Herpotrichiellaceae</taxon>
        <taxon>Cladophialophora</taxon>
    </lineage>
</organism>
<dbReference type="GO" id="GO:0046921">
    <property type="term" value="F:alpha-(1-&gt;6)-fucosyltransferase activity"/>
    <property type="evidence" value="ECO:0007669"/>
    <property type="project" value="TreeGrafter"/>
</dbReference>